<gene>
    <name evidence="2" type="ORF">H9831_07040</name>
</gene>
<evidence type="ECO:0000256" key="1">
    <source>
        <dbReference type="SAM" id="Phobius"/>
    </source>
</evidence>
<reference evidence="2" key="1">
    <citation type="journal article" date="2021" name="PeerJ">
        <title>Extensive microbial diversity within the chicken gut microbiome revealed by metagenomics and culture.</title>
        <authorList>
            <person name="Gilroy R."/>
            <person name="Ravi A."/>
            <person name="Getino M."/>
            <person name="Pursley I."/>
            <person name="Horton D.L."/>
            <person name="Alikhan N.F."/>
            <person name="Baker D."/>
            <person name="Gharbi K."/>
            <person name="Hall N."/>
            <person name="Watson M."/>
            <person name="Adriaenssens E.M."/>
            <person name="Foster-Nyarko E."/>
            <person name="Jarju S."/>
            <person name="Secka A."/>
            <person name="Antonio M."/>
            <person name="Oren A."/>
            <person name="Chaudhuri R.R."/>
            <person name="La Ragione R."/>
            <person name="Hildebrand F."/>
            <person name="Pallen M.J."/>
        </authorList>
    </citation>
    <scope>NUCLEOTIDE SEQUENCE</scope>
    <source>
        <strain evidence="2">ChiSxjej3B15-24422</strain>
    </source>
</reference>
<keyword evidence="1" id="KW-0812">Transmembrane</keyword>
<dbReference type="InterPro" id="IPR029033">
    <property type="entry name" value="His_PPase_superfam"/>
</dbReference>
<comment type="caution">
    <text evidence="2">The sequence shown here is derived from an EMBL/GenBank/DDBJ whole genome shotgun (WGS) entry which is preliminary data.</text>
</comment>
<dbReference type="Pfam" id="PF00300">
    <property type="entry name" value="His_Phos_1"/>
    <property type="match status" value="1"/>
</dbReference>
<proteinExistence type="predicted"/>
<dbReference type="CDD" id="cd07067">
    <property type="entry name" value="HP_PGM_like"/>
    <property type="match status" value="1"/>
</dbReference>
<sequence length="240" mass="26900">MRIIFIRHGDPDYEHDSLTEKGWREAALLAERVSAWRVTDFYVSPLGRARDTASLSLQKTGRTARTLPWLREFHAPINDPARAEGVIPWDFYPAFWTKEEGMYDREGFADTPVMRSGPVKEEFLRVSAGLDGLLSGYGYVREGGVYRTDRSQTVRRDAVIVLFCHMGVTLYLCGHLLGISPVVLTAGFFLPPASVTVLASEEREEGCAYFRCQTAGDTSHLRLGGEPVSHMGYFTEPFQG</sequence>
<dbReference type="Proteomes" id="UP000824007">
    <property type="component" value="Unassembled WGS sequence"/>
</dbReference>
<evidence type="ECO:0000313" key="3">
    <source>
        <dbReference type="Proteomes" id="UP000824007"/>
    </source>
</evidence>
<evidence type="ECO:0000313" key="2">
    <source>
        <dbReference type="EMBL" id="HIY60416.1"/>
    </source>
</evidence>
<keyword evidence="1" id="KW-1133">Transmembrane helix</keyword>
<feature type="transmembrane region" description="Helical" evidence="1">
    <location>
        <begin position="159"/>
        <end position="190"/>
    </location>
</feature>
<accession>A0A9D2C7F7</accession>
<organism evidence="2 3">
    <name type="scientific">Candidatus Eisenbergiella pullistercoris</name>
    <dbReference type="NCBI Taxonomy" id="2838555"/>
    <lineage>
        <taxon>Bacteria</taxon>
        <taxon>Bacillati</taxon>
        <taxon>Bacillota</taxon>
        <taxon>Clostridia</taxon>
        <taxon>Lachnospirales</taxon>
        <taxon>Lachnospiraceae</taxon>
        <taxon>Eisenbergiella</taxon>
    </lineage>
</organism>
<name>A0A9D2C7F7_9FIRM</name>
<dbReference type="SMART" id="SM00855">
    <property type="entry name" value="PGAM"/>
    <property type="match status" value="1"/>
</dbReference>
<protein>
    <submittedName>
        <fullName evidence="2">Histidine phosphatase family protein</fullName>
    </submittedName>
</protein>
<dbReference type="Gene3D" id="3.40.50.1240">
    <property type="entry name" value="Phosphoglycerate mutase-like"/>
    <property type="match status" value="1"/>
</dbReference>
<dbReference type="SUPFAM" id="SSF53254">
    <property type="entry name" value="Phosphoglycerate mutase-like"/>
    <property type="match status" value="1"/>
</dbReference>
<dbReference type="EMBL" id="DXDD01000090">
    <property type="protein sequence ID" value="HIY60416.1"/>
    <property type="molecule type" value="Genomic_DNA"/>
</dbReference>
<reference evidence="2" key="2">
    <citation type="submission" date="2021-04" db="EMBL/GenBank/DDBJ databases">
        <authorList>
            <person name="Gilroy R."/>
        </authorList>
    </citation>
    <scope>NUCLEOTIDE SEQUENCE</scope>
    <source>
        <strain evidence="2">ChiSxjej3B15-24422</strain>
    </source>
</reference>
<keyword evidence="1" id="KW-0472">Membrane</keyword>
<dbReference type="InterPro" id="IPR013078">
    <property type="entry name" value="His_Pase_superF_clade-1"/>
</dbReference>
<dbReference type="AlphaFoldDB" id="A0A9D2C7F7"/>